<evidence type="ECO:0000313" key="2">
    <source>
        <dbReference type="EMBL" id="KAF0890518.1"/>
    </source>
</evidence>
<evidence type="ECO:0000256" key="1">
    <source>
        <dbReference type="SAM" id="MobiDB-lite"/>
    </source>
</evidence>
<feature type="compositionally biased region" description="Basic and acidic residues" evidence="1">
    <location>
        <begin position="34"/>
        <end position="43"/>
    </location>
</feature>
<dbReference type="AlphaFoldDB" id="A0A6G1BR36"/>
<name>A0A6G1BR36_9ORYZ</name>
<dbReference type="Proteomes" id="UP000479710">
    <property type="component" value="Unassembled WGS sequence"/>
</dbReference>
<comment type="caution">
    <text evidence="2">The sequence shown here is derived from an EMBL/GenBank/DDBJ whole genome shotgun (WGS) entry which is preliminary data.</text>
</comment>
<feature type="region of interest" description="Disordered" evidence="1">
    <location>
        <begin position="1"/>
        <end position="56"/>
    </location>
</feature>
<keyword evidence="3" id="KW-1185">Reference proteome</keyword>
<dbReference type="EMBL" id="SPHZ02000011">
    <property type="protein sequence ID" value="KAF0890518.1"/>
    <property type="molecule type" value="Genomic_DNA"/>
</dbReference>
<gene>
    <name evidence="2" type="ORF">E2562_003733</name>
</gene>
<protein>
    <submittedName>
        <fullName evidence="2">Uncharacterized protein</fullName>
    </submittedName>
</protein>
<organism evidence="2 3">
    <name type="scientific">Oryza meyeriana var. granulata</name>
    <dbReference type="NCBI Taxonomy" id="110450"/>
    <lineage>
        <taxon>Eukaryota</taxon>
        <taxon>Viridiplantae</taxon>
        <taxon>Streptophyta</taxon>
        <taxon>Embryophyta</taxon>
        <taxon>Tracheophyta</taxon>
        <taxon>Spermatophyta</taxon>
        <taxon>Magnoliopsida</taxon>
        <taxon>Liliopsida</taxon>
        <taxon>Poales</taxon>
        <taxon>Poaceae</taxon>
        <taxon>BOP clade</taxon>
        <taxon>Oryzoideae</taxon>
        <taxon>Oryzeae</taxon>
        <taxon>Oryzinae</taxon>
        <taxon>Oryza</taxon>
        <taxon>Oryza meyeriana</taxon>
    </lineage>
</organism>
<evidence type="ECO:0000313" key="3">
    <source>
        <dbReference type="Proteomes" id="UP000479710"/>
    </source>
</evidence>
<sequence>MAGGSRFKAEEGPRVQGGQEVAGIGAMGGGPRIVETKKTDGKTGDACMSPPPPGQLLSDHLQLLLVGP</sequence>
<reference evidence="2 3" key="1">
    <citation type="submission" date="2019-11" db="EMBL/GenBank/DDBJ databases">
        <title>Whole genome sequence of Oryza granulata.</title>
        <authorList>
            <person name="Li W."/>
        </authorList>
    </citation>
    <scope>NUCLEOTIDE SEQUENCE [LARGE SCALE GENOMIC DNA]</scope>
    <source>
        <strain evidence="3">cv. Menghai</strain>
        <tissue evidence="2">Leaf</tissue>
    </source>
</reference>
<accession>A0A6G1BR36</accession>
<proteinExistence type="predicted"/>